<dbReference type="GO" id="GO:0005786">
    <property type="term" value="C:signal recognition particle, endoplasmic reticulum targeting"/>
    <property type="evidence" value="ECO:0007669"/>
    <property type="project" value="UniProtKB-KW"/>
</dbReference>
<dbReference type="InterPro" id="IPR036521">
    <property type="entry name" value="SRP19-like_sf"/>
</dbReference>
<feature type="compositionally biased region" description="Low complexity" evidence="5">
    <location>
        <begin position="193"/>
        <end position="204"/>
    </location>
</feature>
<name>A0A2R5GB92_9STRA</name>
<dbReference type="PANTHER" id="PTHR17453:SF0">
    <property type="entry name" value="SIGNAL RECOGNITION PARTICLE 19 KDA PROTEIN"/>
    <property type="match status" value="1"/>
</dbReference>
<evidence type="ECO:0000256" key="1">
    <source>
        <dbReference type="ARBA" id="ARBA00004496"/>
    </source>
</evidence>
<evidence type="ECO:0000256" key="2">
    <source>
        <dbReference type="ARBA" id="ARBA00022490"/>
    </source>
</evidence>
<evidence type="ECO:0000256" key="5">
    <source>
        <dbReference type="SAM" id="MobiDB-lite"/>
    </source>
</evidence>
<dbReference type="GO" id="GO:0006617">
    <property type="term" value="P:SRP-dependent cotranslational protein targeting to membrane, signal sequence recognition"/>
    <property type="evidence" value="ECO:0007669"/>
    <property type="project" value="TreeGrafter"/>
</dbReference>
<comment type="caution">
    <text evidence="6">The sequence shown here is derived from an EMBL/GenBank/DDBJ whole genome shotgun (WGS) entry which is preliminary data.</text>
</comment>
<keyword evidence="2" id="KW-0963">Cytoplasm</keyword>
<proteinExistence type="predicted"/>
<evidence type="ECO:0000313" key="6">
    <source>
        <dbReference type="EMBL" id="GBG25381.1"/>
    </source>
</evidence>
<dbReference type="AlphaFoldDB" id="A0A2R5GB92"/>
<feature type="region of interest" description="Disordered" evidence="5">
    <location>
        <begin position="173"/>
        <end position="213"/>
    </location>
</feature>
<reference evidence="6 7" key="1">
    <citation type="submission" date="2017-12" db="EMBL/GenBank/DDBJ databases">
        <title>Sequencing, de novo assembly and annotation of complete genome of a new Thraustochytrid species, strain FCC1311.</title>
        <authorList>
            <person name="Sedici K."/>
            <person name="Godart F."/>
            <person name="Aiese Cigliano R."/>
            <person name="Sanseverino W."/>
            <person name="Barakat M."/>
            <person name="Ortet P."/>
            <person name="Marechal E."/>
            <person name="Cagnac O."/>
            <person name="Amato A."/>
        </authorList>
    </citation>
    <scope>NUCLEOTIDE SEQUENCE [LARGE SCALE GENOMIC DNA]</scope>
</reference>
<keyword evidence="3" id="KW-0733">Signal recognition particle</keyword>
<protein>
    <submittedName>
        <fullName evidence="6">Signal recognition particle 19 kDa protein</fullName>
    </submittedName>
</protein>
<evidence type="ECO:0000256" key="3">
    <source>
        <dbReference type="ARBA" id="ARBA00023135"/>
    </source>
</evidence>
<dbReference type="SUPFAM" id="SSF69695">
    <property type="entry name" value="SRP19"/>
    <property type="match status" value="1"/>
</dbReference>
<dbReference type="InParanoid" id="A0A2R5GB92"/>
<dbReference type="Gene3D" id="3.30.56.30">
    <property type="entry name" value="Signal recognition particle, SRP19-like subunit"/>
    <property type="match status" value="1"/>
</dbReference>
<evidence type="ECO:0000313" key="7">
    <source>
        <dbReference type="Proteomes" id="UP000241890"/>
    </source>
</evidence>
<keyword evidence="7" id="KW-1185">Reference proteome</keyword>
<organism evidence="6 7">
    <name type="scientific">Hondaea fermentalgiana</name>
    <dbReference type="NCBI Taxonomy" id="2315210"/>
    <lineage>
        <taxon>Eukaryota</taxon>
        <taxon>Sar</taxon>
        <taxon>Stramenopiles</taxon>
        <taxon>Bigyra</taxon>
        <taxon>Labyrinthulomycetes</taxon>
        <taxon>Thraustochytrida</taxon>
        <taxon>Thraustochytriidae</taxon>
        <taxon>Hondaea</taxon>
    </lineage>
</organism>
<gene>
    <name evidence="6" type="ORF">FCC1311_015992</name>
</gene>
<dbReference type="PANTHER" id="PTHR17453">
    <property type="entry name" value="SIGNAL RECOGNITION PARTICLE 19 KD PROTEIN"/>
    <property type="match status" value="1"/>
</dbReference>
<evidence type="ECO:0000256" key="4">
    <source>
        <dbReference type="ARBA" id="ARBA00023274"/>
    </source>
</evidence>
<dbReference type="OrthoDB" id="2190947at2759"/>
<dbReference type="EMBL" id="BEYU01000012">
    <property type="protein sequence ID" value="GBG25381.1"/>
    <property type="molecule type" value="Genomic_DNA"/>
</dbReference>
<dbReference type="GO" id="GO:0008312">
    <property type="term" value="F:7S RNA binding"/>
    <property type="evidence" value="ECO:0007669"/>
    <property type="project" value="InterPro"/>
</dbReference>
<dbReference type="InterPro" id="IPR002778">
    <property type="entry name" value="Signal_recog_particle_SRP19"/>
</dbReference>
<dbReference type="Proteomes" id="UP000241890">
    <property type="component" value="Unassembled WGS sequence"/>
</dbReference>
<sequence length="213" mass="23586">MPGMPGMPGMGGGKPMSNEEMAAQLGVPADAMEEEGFERAAAIERQQRMQKQVQETDFTTGEWCTLYPIYIDKAKTVSQGRRLPVDQCCDFPIADEMASVLFEKAKFMIVLERGKAHPRDPTRRTGRIRVKYRNSDSEIPVHLDFPTKRSLLEFCGQHVPSCNIRKQRLAQRAEHEKRLAAALAKQNKGGNAKGPAGSATASGASKKKKKGKR</sequence>
<comment type="subcellular location">
    <subcellularLocation>
        <location evidence="1">Cytoplasm</location>
    </subcellularLocation>
</comment>
<accession>A0A2R5GB92</accession>
<dbReference type="Pfam" id="PF01922">
    <property type="entry name" value="SRP19"/>
    <property type="match status" value="1"/>
</dbReference>
<keyword evidence="4" id="KW-0687">Ribonucleoprotein</keyword>